<name>A0ABZ1N3A0_9NOCA</name>
<comment type="similarity">
    <text evidence="7">Belongs to the binding-protein-dependent transport system permease family.</text>
</comment>
<sequence>MTKTAADSTTAWTLFRRNRAAMFGLVVLSLIVLMTIAGPFVYRQDPFASAGPRFQPPGSPGAPLGSDYLGRDGLAGIIHGGMTTLLVGLFAAVMTLLIGVGIGAVAGYVGGRFDSALMSFTELFQVVPATLFAMVVLTLYGSSNVVVAVVMAFVLWTGTARLARSEFLRLKNFEFVRAQRSLGAGDLRIITRTVLPNALPTLLINATMIVGVAILLQAALSFLGLADPNVFTWGMMIGNSRQYLTIAWWTITFPGLAIFLTVLSISLIGDGLQDAWNPKLKERR</sequence>
<keyword evidence="4 7" id="KW-0812">Transmembrane</keyword>
<dbReference type="PANTHER" id="PTHR43386">
    <property type="entry name" value="OLIGOPEPTIDE TRANSPORT SYSTEM PERMEASE PROTEIN APPC"/>
    <property type="match status" value="1"/>
</dbReference>
<evidence type="ECO:0000256" key="4">
    <source>
        <dbReference type="ARBA" id="ARBA00022692"/>
    </source>
</evidence>
<dbReference type="SUPFAM" id="SSF161098">
    <property type="entry name" value="MetI-like"/>
    <property type="match status" value="1"/>
</dbReference>
<dbReference type="PANTHER" id="PTHR43386:SF1">
    <property type="entry name" value="D,D-DIPEPTIDE TRANSPORT SYSTEM PERMEASE PROTEIN DDPC-RELATED"/>
    <property type="match status" value="1"/>
</dbReference>
<organism evidence="9 10">
    <name type="scientific">Nocardia salmonicida</name>
    <dbReference type="NCBI Taxonomy" id="53431"/>
    <lineage>
        <taxon>Bacteria</taxon>
        <taxon>Bacillati</taxon>
        <taxon>Actinomycetota</taxon>
        <taxon>Actinomycetes</taxon>
        <taxon>Mycobacteriales</taxon>
        <taxon>Nocardiaceae</taxon>
        <taxon>Nocardia</taxon>
    </lineage>
</organism>
<dbReference type="EMBL" id="CP109527">
    <property type="protein sequence ID" value="WTY34396.1"/>
    <property type="molecule type" value="Genomic_DNA"/>
</dbReference>
<evidence type="ECO:0000256" key="5">
    <source>
        <dbReference type="ARBA" id="ARBA00022989"/>
    </source>
</evidence>
<evidence type="ECO:0000256" key="3">
    <source>
        <dbReference type="ARBA" id="ARBA00022475"/>
    </source>
</evidence>
<dbReference type="Pfam" id="PF12911">
    <property type="entry name" value="OppC_N"/>
    <property type="match status" value="1"/>
</dbReference>
<dbReference type="InterPro" id="IPR000515">
    <property type="entry name" value="MetI-like"/>
</dbReference>
<feature type="transmembrane region" description="Helical" evidence="7">
    <location>
        <begin position="246"/>
        <end position="269"/>
    </location>
</feature>
<evidence type="ECO:0000256" key="2">
    <source>
        <dbReference type="ARBA" id="ARBA00022448"/>
    </source>
</evidence>
<evidence type="ECO:0000256" key="7">
    <source>
        <dbReference type="RuleBase" id="RU363032"/>
    </source>
</evidence>
<keyword evidence="2 7" id="KW-0813">Transport</keyword>
<dbReference type="CDD" id="cd06261">
    <property type="entry name" value="TM_PBP2"/>
    <property type="match status" value="1"/>
</dbReference>
<evidence type="ECO:0000256" key="6">
    <source>
        <dbReference type="ARBA" id="ARBA00023136"/>
    </source>
</evidence>
<evidence type="ECO:0000256" key="1">
    <source>
        <dbReference type="ARBA" id="ARBA00004651"/>
    </source>
</evidence>
<feature type="transmembrane region" description="Helical" evidence="7">
    <location>
        <begin position="89"/>
        <end position="111"/>
    </location>
</feature>
<keyword evidence="6 7" id="KW-0472">Membrane</keyword>
<proteinExistence type="inferred from homology"/>
<keyword evidence="10" id="KW-1185">Reference proteome</keyword>
<dbReference type="Gene3D" id="1.10.3720.10">
    <property type="entry name" value="MetI-like"/>
    <property type="match status" value="1"/>
</dbReference>
<comment type="subcellular location">
    <subcellularLocation>
        <location evidence="1 7">Cell membrane</location>
        <topology evidence="1 7">Multi-pass membrane protein</topology>
    </subcellularLocation>
</comment>
<dbReference type="InterPro" id="IPR050366">
    <property type="entry name" value="BP-dependent_transpt_permease"/>
</dbReference>
<evidence type="ECO:0000259" key="8">
    <source>
        <dbReference type="PROSITE" id="PS50928"/>
    </source>
</evidence>
<dbReference type="PROSITE" id="PS50928">
    <property type="entry name" value="ABC_TM1"/>
    <property type="match status" value="1"/>
</dbReference>
<reference evidence="9 10" key="1">
    <citation type="submission" date="2022-10" db="EMBL/GenBank/DDBJ databases">
        <title>The complete genomes of actinobacterial strains from the NBC collection.</title>
        <authorList>
            <person name="Joergensen T.S."/>
            <person name="Alvarez Arevalo M."/>
            <person name="Sterndorff E.B."/>
            <person name="Faurdal D."/>
            <person name="Vuksanovic O."/>
            <person name="Mourched A.-S."/>
            <person name="Charusanti P."/>
            <person name="Shaw S."/>
            <person name="Blin K."/>
            <person name="Weber T."/>
        </authorList>
    </citation>
    <scope>NUCLEOTIDE SEQUENCE [LARGE SCALE GENOMIC DNA]</scope>
    <source>
        <strain evidence="9 10">NBC_01413</strain>
    </source>
</reference>
<evidence type="ECO:0000313" key="10">
    <source>
        <dbReference type="Proteomes" id="UP001621418"/>
    </source>
</evidence>
<keyword evidence="3" id="KW-1003">Cell membrane</keyword>
<dbReference type="InterPro" id="IPR035906">
    <property type="entry name" value="MetI-like_sf"/>
</dbReference>
<evidence type="ECO:0000313" key="9">
    <source>
        <dbReference type="EMBL" id="WTY34396.1"/>
    </source>
</evidence>
<gene>
    <name evidence="9" type="ORF">OG308_24160</name>
</gene>
<feature type="domain" description="ABC transmembrane type-1" evidence="8">
    <location>
        <begin position="81"/>
        <end position="269"/>
    </location>
</feature>
<dbReference type="Pfam" id="PF00528">
    <property type="entry name" value="BPD_transp_1"/>
    <property type="match status" value="1"/>
</dbReference>
<feature type="transmembrane region" description="Helical" evidence="7">
    <location>
        <begin position="20"/>
        <end position="42"/>
    </location>
</feature>
<dbReference type="Proteomes" id="UP001621418">
    <property type="component" value="Chromosome"/>
</dbReference>
<feature type="transmembrane region" description="Helical" evidence="7">
    <location>
        <begin position="202"/>
        <end position="226"/>
    </location>
</feature>
<accession>A0ABZ1N3A0</accession>
<dbReference type="RefSeq" id="WP_405146735.1">
    <property type="nucleotide sequence ID" value="NZ_CP109527.1"/>
</dbReference>
<dbReference type="InterPro" id="IPR025966">
    <property type="entry name" value="OppC_N"/>
</dbReference>
<keyword evidence="5 7" id="KW-1133">Transmembrane helix</keyword>
<protein>
    <submittedName>
        <fullName evidence="9">ABC transporter permease</fullName>
    </submittedName>
</protein>